<dbReference type="RefSeq" id="XP_008621576.1">
    <property type="nucleotide sequence ID" value="XM_008623354.1"/>
</dbReference>
<proteinExistence type="predicted"/>
<evidence type="ECO:0000313" key="1">
    <source>
        <dbReference type="EMBL" id="EQC24999.1"/>
    </source>
</evidence>
<dbReference type="GeneID" id="19957846"/>
<dbReference type="InParanoid" id="T0PI25"/>
<reference evidence="1 2" key="1">
    <citation type="submission" date="2012-04" db="EMBL/GenBank/DDBJ databases">
        <title>The Genome Sequence of Saprolegnia declina VS20.</title>
        <authorList>
            <consortium name="The Broad Institute Genome Sequencing Platform"/>
            <person name="Russ C."/>
            <person name="Nusbaum C."/>
            <person name="Tyler B."/>
            <person name="van West P."/>
            <person name="Dieguez-Uribeondo J."/>
            <person name="de Bruijn I."/>
            <person name="Tripathy S."/>
            <person name="Jiang R."/>
            <person name="Young S.K."/>
            <person name="Zeng Q."/>
            <person name="Gargeya S."/>
            <person name="Fitzgerald M."/>
            <person name="Haas B."/>
            <person name="Abouelleil A."/>
            <person name="Alvarado L."/>
            <person name="Arachchi H.M."/>
            <person name="Berlin A."/>
            <person name="Chapman S.B."/>
            <person name="Goldberg J."/>
            <person name="Griggs A."/>
            <person name="Gujja S."/>
            <person name="Hansen M."/>
            <person name="Howarth C."/>
            <person name="Imamovic A."/>
            <person name="Larimer J."/>
            <person name="McCowen C."/>
            <person name="Montmayeur A."/>
            <person name="Murphy C."/>
            <person name="Neiman D."/>
            <person name="Pearson M."/>
            <person name="Priest M."/>
            <person name="Roberts A."/>
            <person name="Saif S."/>
            <person name="Shea T."/>
            <person name="Sisk P."/>
            <person name="Sykes S."/>
            <person name="Wortman J."/>
            <person name="Nusbaum C."/>
            <person name="Birren B."/>
        </authorList>
    </citation>
    <scope>NUCLEOTIDE SEQUENCE [LARGE SCALE GENOMIC DNA]</scope>
    <source>
        <strain evidence="1 2">VS20</strain>
    </source>
</reference>
<dbReference type="VEuPathDB" id="FungiDB:SDRG_17119"/>
<gene>
    <name evidence="1" type="ORF">SDRG_17119</name>
</gene>
<sequence length="142" mass="15821">MAAQRPRLATTSVLDITCVPVLVVQCIASSDDVASFLQAMPAAVLTPELVALRELMTAPDAQPHYYWPTMHLTMTTDFEVDRIVTAMPIVPRASFRKLNVSQRSPASKHPDIRLPFCAFVATWALKFREVTISATDLEEHRV</sequence>
<accession>T0PI25</accession>
<keyword evidence="2" id="KW-1185">Reference proteome</keyword>
<evidence type="ECO:0000313" key="2">
    <source>
        <dbReference type="Proteomes" id="UP000030762"/>
    </source>
</evidence>
<organism evidence="1 2">
    <name type="scientific">Saprolegnia diclina (strain VS20)</name>
    <dbReference type="NCBI Taxonomy" id="1156394"/>
    <lineage>
        <taxon>Eukaryota</taxon>
        <taxon>Sar</taxon>
        <taxon>Stramenopiles</taxon>
        <taxon>Oomycota</taxon>
        <taxon>Saprolegniomycetes</taxon>
        <taxon>Saprolegniales</taxon>
        <taxon>Saprolegniaceae</taxon>
        <taxon>Saprolegnia</taxon>
    </lineage>
</organism>
<dbReference type="EMBL" id="JH767330">
    <property type="protein sequence ID" value="EQC24999.1"/>
    <property type="molecule type" value="Genomic_DNA"/>
</dbReference>
<protein>
    <submittedName>
        <fullName evidence="1">Uncharacterized protein</fullName>
    </submittedName>
</protein>
<dbReference type="Proteomes" id="UP000030762">
    <property type="component" value="Unassembled WGS sequence"/>
</dbReference>
<name>T0PI25_SAPDV</name>
<dbReference type="AlphaFoldDB" id="T0PI25"/>